<sequence>MSRYSLKPLPHRADLFEVAVGWDAGFGTFFVIVFGPCKEGHDPELKTWEGAKPGQIPTLLHLRHLIKQYAELDPELISRLQADQRAEAGQLATTLSDFIFRLL</sequence>
<dbReference type="AlphaFoldDB" id="A4XE23"/>
<accession>A4XE23</accession>
<dbReference type="HOGENOM" id="CLU_2260870_0_0_5"/>
<organism evidence="1 2">
    <name type="scientific">Novosphingobium aromaticivorans (strain ATCC 700278 / DSM 12444 / CCUG 56034 / CIP 105152 / NBRC 16084 / F199)</name>
    <dbReference type="NCBI Taxonomy" id="279238"/>
    <lineage>
        <taxon>Bacteria</taxon>
        <taxon>Pseudomonadati</taxon>
        <taxon>Pseudomonadota</taxon>
        <taxon>Alphaproteobacteria</taxon>
        <taxon>Sphingomonadales</taxon>
        <taxon>Sphingomonadaceae</taxon>
        <taxon>Novosphingobium</taxon>
    </lineage>
</organism>
<evidence type="ECO:0000313" key="2">
    <source>
        <dbReference type="Proteomes" id="UP000009134"/>
    </source>
</evidence>
<geneLocation type="plasmid" evidence="1 2">
    <name>pNL1</name>
</geneLocation>
<keyword evidence="2" id="KW-1185">Reference proteome</keyword>
<dbReference type="RefSeq" id="WP_011906621.1">
    <property type="nucleotide sequence ID" value="NC_009426.1"/>
</dbReference>
<name>A4XE23_NOVAD</name>
<proteinExistence type="predicted"/>
<protein>
    <submittedName>
        <fullName evidence="1">Uncharacterized protein</fullName>
    </submittedName>
</protein>
<evidence type="ECO:0000313" key="1">
    <source>
        <dbReference type="EMBL" id="ABP64184.1"/>
    </source>
</evidence>
<dbReference type="EMBL" id="CP000676">
    <property type="protein sequence ID" value="ABP64184.1"/>
    <property type="molecule type" value="Genomic_DNA"/>
</dbReference>
<dbReference type="KEGG" id="nar:Saro_3942"/>
<keyword evidence="1" id="KW-0614">Plasmid</keyword>
<gene>
    <name evidence="1" type="ordered locus">Saro_3942</name>
</gene>
<reference evidence="1 2" key="1">
    <citation type="submission" date="2007-04" db="EMBL/GenBank/DDBJ databases">
        <title>Complete sequence of plasmid pNL1 of Novosphingobium aromaticivorans DSM 12444.</title>
        <authorList>
            <consortium name="US DOE Joint Genome Institute"/>
            <person name="Copeland A."/>
            <person name="Lucas S."/>
            <person name="Lapidus A."/>
            <person name="Barry K."/>
            <person name="Detter J.C."/>
            <person name="Glavina del Rio T."/>
            <person name="Hammon N."/>
            <person name="Israni S."/>
            <person name="Dalin E."/>
            <person name="Tice H."/>
            <person name="Pitluck S."/>
            <person name="Chertkov O."/>
            <person name="Han C."/>
            <person name="Thomson S."/>
            <person name="Schmutz J."/>
            <person name="Larimer F."/>
            <person name="Land M."/>
            <person name="Kyrpides N."/>
            <person name="Ivanova N."/>
            <person name="Fredrickson J."/>
            <person name="Romine M.F."/>
            <person name="Richardson P."/>
        </authorList>
    </citation>
    <scope>NUCLEOTIDE SEQUENCE [LARGE SCALE GENOMIC DNA]</scope>
    <source>
        <strain evidence="2">ATCC 700278 / DSM 12444 / CCUG 56034 / CIP 105152 / NBRC 16084 / F199</strain>
        <plasmid evidence="1 2">pNL1</plasmid>
    </source>
</reference>
<dbReference type="Proteomes" id="UP000009134">
    <property type="component" value="Plasmid pNL1"/>
</dbReference>